<comment type="caution">
    <text evidence="1">The sequence shown here is derived from an EMBL/GenBank/DDBJ whole genome shotgun (WGS) entry which is preliminary data.</text>
</comment>
<sequence length="421" mass="46728">MPEAVQRDRRQVRRTDQPGELVGDVGRVQWTAVGLGEEQIALDPLSTQGRFPLVLLEQVRGEHQHRVRVDGDQALGRRCLGLALAGLPPVLDDLVRHLDAGSLQIGVRAALATGLAPPEAGVGDQVEQRVEPVIHGEVQELASLLGRPHHHWVRNLARPPPLRHPLRRPELRLRPDRGRQLDQLGDVVGQQALIDCRTKDGAQGLLDPVQRGRSYGTLPLHRRDLLRVAAGPILTDQLVAFHDRLEHRVQVAHPQPVSADLAQVRPEVETDVGLVRAVHVPAHRPLLQRQKRIEHRTHERMLQNWSAGLDETTDLIDLGQRLLLRDQSREQVSDLAQGLVVVSLGDPEQLVDPVEPLLRVRRRLVPAATSRAAVVLRVFGQLDPEVPLPVPLVRQLRTCVTERLPVAVPAGTPPEHRAVCH</sequence>
<proteinExistence type="predicted"/>
<accession>A0ABU5RGL1</accession>
<keyword evidence="2" id="KW-1185">Reference proteome</keyword>
<dbReference type="EMBL" id="JAYFSI010000012">
    <property type="protein sequence ID" value="MEA5365422.1"/>
    <property type="molecule type" value="Genomic_DNA"/>
</dbReference>
<gene>
    <name evidence="1" type="ORF">VA596_38255</name>
</gene>
<evidence type="ECO:0000313" key="2">
    <source>
        <dbReference type="Proteomes" id="UP001304298"/>
    </source>
</evidence>
<dbReference type="Proteomes" id="UP001304298">
    <property type="component" value="Unassembled WGS sequence"/>
</dbReference>
<organism evidence="1 2">
    <name type="scientific">Amycolatopsis heterodermiae</name>
    <dbReference type="NCBI Taxonomy" id="3110235"/>
    <lineage>
        <taxon>Bacteria</taxon>
        <taxon>Bacillati</taxon>
        <taxon>Actinomycetota</taxon>
        <taxon>Actinomycetes</taxon>
        <taxon>Pseudonocardiales</taxon>
        <taxon>Pseudonocardiaceae</taxon>
        <taxon>Amycolatopsis</taxon>
    </lineage>
</organism>
<protein>
    <submittedName>
        <fullName evidence="1">Uncharacterized protein</fullName>
    </submittedName>
</protein>
<evidence type="ECO:0000313" key="1">
    <source>
        <dbReference type="EMBL" id="MEA5365422.1"/>
    </source>
</evidence>
<reference evidence="1 2" key="1">
    <citation type="submission" date="2023-12" db="EMBL/GenBank/DDBJ databases">
        <title>Amycolatopsis sp. V23-08.</title>
        <authorList>
            <person name="Somphong A."/>
        </authorList>
    </citation>
    <scope>NUCLEOTIDE SEQUENCE [LARGE SCALE GENOMIC DNA]</scope>
    <source>
        <strain evidence="1 2">V23-08</strain>
    </source>
</reference>
<name>A0ABU5RGL1_9PSEU</name>